<dbReference type="RefSeq" id="WP_013625163.1">
    <property type="nucleotide sequence ID" value="NC_015172.1"/>
</dbReference>
<sequence length="625" mass="68773">MAAKIILPPPLTELPRKQSFFRDFVLLLKNQMRVTFNSIRYQRKGSIVGIIVLAAVFLSLMGLLSTVAYQTLKTISLQSAQVFLAFIFMTGLAGQIFFGITAAFAALYMSEDLELLFMTPVPLKVVFAVKSVSVLGSTLLIALLFAFLPGIFCGLLYHAGVFFYVLVFLIGCGLWLMGAALAELINLLVMRIVPPHRSKEAIGLIGVVAGLIIALIFQVPNLLLSSQGTMDISNLLTGKEQSLAIMNYFPWGWASLALIKGVSGDLLAGFAWSVLIFICSILMFLFSMALLERGFRQGFIALGQGEGGRRRQKQAPVLETRNTQDKAPAKMAFLYEKEAAPKTSSWPGMWAVAKKDLLSLKRDAREWFGYLLPLIFMAFFIAQFSFFSTKANLTSLLYILMMYTVMMSGNLALQSFGREGESDWLLNSVPLAGWPVIWGKLMAAVLPTLVLMEALLVGTSLAIGVSAGVVFVLAIAAVLLSLGSSAIGLYYSINNCRFNPDKPQMRISPGASLIMYLINFLFILLLGLSLCYLFPPAELTSIALVISPPVLEGKFFSTILYGLYLLSRPLLWLPVLRIGLGIILTGGIWSLIFFGFMAATVRESRKGFRVEIMTNNKRSRKKTTD</sequence>
<name>F0T1F5_SYNGF</name>
<reference evidence="3" key="2">
    <citation type="submission" date="2011-02" db="EMBL/GenBank/DDBJ databases">
        <title>The complete genome of Syntrophobotulus glycolicus DSM 8271.</title>
        <authorList>
            <person name="Lucas S."/>
            <person name="Copeland A."/>
            <person name="Lapidus A."/>
            <person name="Bruce D."/>
            <person name="Goodwin L."/>
            <person name="Pitluck S."/>
            <person name="Kyrpides N."/>
            <person name="Mavromatis K."/>
            <person name="Pagani I."/>
            <person name="Ivanova N."/>
            <person name="Mikhailova N."/>
            <person name="Chertkov O."/>
            <person name="Held B."/>
            <person name="Detter J.C."/>
            <person name="Tapia R."/>
            <person name="Han C."/>
            <person name="Land M."/>
            <person name="Hauser L."/>
            <person name="Markowitz V."/>
            <person name="Cheng J.-F."/>
            <person name="Hugenholtz P."/>
            <person name="Woyke T."/>
            <person name="Wu D."/>
            <person name="Spring S."/>
            <person name="Schroeder M."/>
            <person name="Brambilla E."/>
            <person name="Klenk H.-P."/>
            <person name="Eisen J.A."/>
        </authorList>
    </citation>
    <scope>NUCLEOTIDE SEQUENCE [LARGE SCALE GENOMIC DNA]</scope>
    <source>
        <strain evidence="3">DSM 8271 / FlGlyR</strain>
    </source>
</reference>
<feature type="transmembrane region" description="Helical" evidence="1">
    <location>
        <begin position="82"/>
        <end position="110"/>
    </location>
</feature>
<gene>
    <name evidence="2" type="ordered locus">Sgly_2002</name>
</gene>
<keyword evidence="1" id="KW-1133">Transmembrane helix</keyword>
<feature type="transmembrane region" description="Helical" evidence="1">
    <location>
        <begin position="542"/>
        <end position="566"/>
    </location>
</feature>
<dbReference type="Proteomes" id="UP000007488">
    <property type="component" value="Chromosome"/>
</dbReference>
<evidence type="ECO:0000313" key="3">
    <source>
        <dbReference type="Proteomes" id="UP000007488"/>
    </source>
</evidence>
<dbReference type="AlphaFoldDB" id="F0T1F5"/>
<feature type="transmembrane region" description="Helical" evidence="1">
    <location>
        <begin position="396"/>
        <end position="417"/>
    </location>
</feature>
<organism evidence="2 3">
    <name type="scientific">Syntrophobotulus glycolicus (strain DSM 8271 / FlGlyR)</name>
    <dbReference type="NCBI Taxonomy" id="645991"/>
    <lineage>
        <taxon>Bacteria</taxon>
        <taxon>Bacillati</taxon>
        <taxon>Bacillota</taxon>
        <taxon>Clostridia</taxon>
        <taxon>Eubacteriales</taxon>
        <taxon>Desulfitobacteriaceae</taxon>
        <taxon>Syntrophobotulus</taxon>
    </lineage>
</organism>
<feature type="transmembrane region" description="Helical" evidence="1">
    <location>
        <begin position="201"/>
        <end position="223"/>
    </location>
</feature>
<dbReference type="Pfam" id="PF16949">
    <property type="entry name" value="ABC_tran_2"/>
    <property type="match status" value="1"/>
</dbReference>
<evidence type="ECO:0008006" key="4">
    <source>
        <dbReference type="Google" id="ProtNLM"/>
    </source>
</evidence>
<feature type="transmembrane region" description="Helical" evidence="1">
    <location>
        <begin position="578"/>
        <end position="599"/>
    </location>
</feature>
<protein>
    <recommendedName>
        <fullName evidence="4">ABC-2 type transport system permease protein</fullName>
    </recommendedName>
</protein>
<accession>F0T1F5</accession>
<feature type="transmembrane region" description="Helical" evidence="1">
    <location>
        <begin position="266"/>
        <end position="291"/>
    </location>
</feature>
<dbReference type="OrthoDB" id="2781328at2"/>
<proteinExistence type="predicted"/>
<feature type="transmembrane region" description="Helical" evidence="1">
    <location>
        <begin position="513"/>
        <end position="535"/>
    </location>
</feature>
<evidence type="ECO:0000256" key="1">
    <source>
        <dbReference type="SAM" id="Phobius"/>
    </source>
</evidence>
<dbReference type="KEGG" id="sgy:Sgly_2002"/>
<dbReference type="HOGENOM" id="CLU_441280_0_0_9"/>
<feature type="transmembrane region" description="Helical" evidence="1">
    <location>
        <begin position="367"/>
        <end position="387"/>
    </location>
</feature>
<feature type="transmembrane region" description="Helical" evidence="1">
    <location>
        <begin position="469"/>
        <end position="493"/>
    </location>
</feature>
<feature type="transmembrane region" description="Helical" evidence="1">
    <location>
        <begin position="437"/>
        <end position="457"/>
    </location>
</feature>
<keyword evidence="3" id="KW-1185">Reference proteome</keyword>
<keyword evidence="1" id="KW-0472">Membrane</keyword>
<feature type="transmembrane region" description="Helical" evidence="1">
    <location>
        <begin position="163"/>
        <end position="189"/>
    </location>
</feature>
<dbReference type="InterPro" id="IPR031599">
    <property type="entry name" value="ABC_tran_2"/>
</dbReference>
<feature type="transmembrane region" description="Helical" evidence="1">
    <location>
        <begin position="131"/>
        <end position="157"/>
    </location>
</feature>
<keyword evidence="1" id="KW-0812">Transmembrane</keyword>
<dbReference type="EMBL" id="CP002547">
    <property type="protein sequence ID" value="ADY56296.1"/>
    <property type="molecule type" value="Genomic_DNA"/>
</dbReference>
<dbReference type="eggNOG" id="ENOG502ZAFE">
    <property type="taxonomic scope" value="Bacteria"/>
</dbReference>
<evidence type="ECO:0000313" key="2">
    <source>
        <dbReference type="EMBL" id="ADY56296.1"/>
    </source>
</evidence>
<dbReference type="STRING" id="645991.Sgly_2002"/>
<feature type="transmembrane region" description="Helical" evidence="1">
    <location>
        <begin position="47"/>
        <end position="70"/>
    </location>
</feature>
<reference evidence="2 3" key="1">
    <citation type="journal article" date="2011" name="Stand. Genomic Sci.">
        <title>Complete genome sequence of Syntrophobotulus glycolicus type strain (FlGlyR).</title>
        <authorList>
            <person name="Han C."/>
            <person name="Mwirichia R."/>
            <person name="Chertkov O."/>
            <person name="Held B."/>
            <person name="Lapidus A."/>
            <person name="Nolan M."/>
            <person name="Lucas S."/>
            <person name="Hammon N."/>
            <person name="Deshpande S."/>
            <person name="Cheng J.F."/>
            <person name="Tapia R."/>
            <person name="Goodwin L."/>
            <person name="Pitluck S."/>
            <person name="Huntemann M."/>
            <person name="Liolios K."/>
            <person name="Ivanova N."/>
            <person name="Pagani I."/>
            <person name="Mavromatis K."/>
            <person name="Ovchinikova G."/>
            <person name="Pati A."/>
            <person name="Chen A."/>
            <person name="Palaniappan K."/>
            <person name="Land M."/>
            <person name="Hauser L."/>
            <person name="Brambilla E.M."/>
            <person name="Rohde M."/>
            <person name="Spring S."/>
            <person name="Sikorski J."/>
            <person name="Goker M."/>
            <person name="Woyke T."/>
            <person name="Bristow J."/>
            <person name="Eisen J.A."/>
            <person name="Markowitz V."/>
            <person name="Hugenholtz P."/>
            <person name="Kyrpides N.C."/>
            <person name="Klenk H.P."/>
            <person name="Detter J.C."/>
        </authorList>
    </citation>
    <scope>NUCLEOTIDE SEQUENCE [LARGE SCALE GENOMIC DNA]</scope>
    <source>
        <strain evidence="3">DSM 8271 / FlGlyR</strain>
    </source>
</reference>